<accession>A0ABU2Y825</accession>
<keyword evidence="3" id="KW-1185">Reference proteome</keyword>
<organism evidence="2 3">
    <name type="scientific">Urechidicola vernalis</name>
    <dbReference type="NCBI Taxonomy" id="3075600"/>
    <lineage>
        <taxon>Bacteria</taxon>
        <taxon>Pseudomonadati</taxon>
        <taxon>Bacteroidota</taxon>
        <taxon>Flavobacteriia</taxon>
        <taxon>Flavobacteriales</taxon>
        <taxon>Flavobacteriaceae</taxon>
        <taxon>Urechidicola</taxon>
    </lineage>
</organism>
<evidence type="ECO:0000313" key="2">
    <source>
        <dbReference type="EMBL" id="MDT0553799.1"/>
    </source>
</evidence>
<dbReference type="Proteomes" id="UP001252186">
    <property type="component" value="Unassembled WGS sequence"/>
</dbReference>
<evidence type="ECO:0000313" key="3">
    <source>
        <dbReference type="Proteomes" id="UP001252186"/>
    </source>
</evidence>
<sequence length="163" mass="19001">MKIHFSLLFILIPFLSFSQSVNTTPLKHLVNKVWKANGNWRDGSPFKQKISFSLDLNESIIISKTKGFIDETKEKYGNRNHGVRMYDTSSSSYKFWEFDVFGGATTGDITFIENDIYYTYQYGESIVTDLWEYVNQTTYNYKVGILVNDEWQNVFLETTFSAD</sequence>
<name>A0ABU2Y825_9FLAO</name>
<reference evidence="2 3" key="1">
    <citation type="submission" date="2023-09" db="EMBL/GenBank/DDBJ databases">
        <authorList>
            <person name="Rey-Velasco X."/>
        </authorList>
    </citation>
    <scope>NUCLEOTIDE SEQUENCE [LARGE SCALE GENOMIC DNA]</scope>
    <source>
        <strain evidence="2 3">P050</strain>
    </source>
</reference>
<protein>
    <submittedName>
        <fullName evidence="2">Uncharacterized protein</fullName>
    </submittedName>
</protein>
<feature type="signal peptide" evidence="1">
    <location>
        <begin position="1"/>
        <end position="18"/>
    </location>
</feature>
<gene>
    <name evidence="2" type="ORF">RM519_11120</name>
</gene>
<keyword evidence="1" id="KW-0732">Signal</keyword>
<dbReference type="RefSeq" id="WP_311593886.1">
    <property type="nucleotide sequence ID" value="NZ_JAVRHV010000006.1"/>
</dbReference>
<evidence type="ECO:0000256" key="1">
    <source>
        <dbReference type="SAM" id="SignalP"/>
    </source>
</evidence>
<dbReference type="EMBL" id="JAVRHV010000006">
    <property type="protein sequence ID" value="MDT0553799.1"/>
    <property type="molecule type" value="Genomic_DNA"/>
</dbReference>
<comment type="caution">
    <text evidence="2">The sequence shown here is derived from an EMBL/GenBank/DDBJ whole genome shotgun (WGS) entry which is preliminary data.</text>
</comment>
<proteinExistence type="predicted"/>
<feature type="chain" id="PRO_5045331767" evidence="1">
    <location>
        <begin position="19"/>
        <end position="163"/>
    </location>
</feature>